<evidence type="ECO:0000256" key="8">
    <source>
        <dbReference type="SAM" id="MobiDB-lite"/>
    </source>
</evidence>
<dbReference type="PANTHER" id="PTHR46243">
    <property type="entry name" value="BIS(5'-ADENOSYL)-TRIPHOSPHATASE"/>
    <property type="match status" value="1"/>
</dbReference>
<keyword evidence="2 7" id="KW-0378">Hydrolase</keyword>
<dbReference type="GO" id="GO:0015964">
    <property type="term" value="P:diadenosine triphosphate catabolic process"/>
    <property type="evidence" value="ECO:0007669"/>
    <property type="project" value="EnsemblFungi"/>
</dbReference>
<gene>
    <name evidence="10" type="ORF">MAC_06421</name>
</gene>
<evidence type="ECO:0000256" key="4">
    <source>
        <dbReference type="PIRSR" id="PIRSR639383-2"/>
    </source>
</evidence>
<feature type="domain" description="HIT" evidence="9">
    <location>
        <begin position="34"/>
        <end position="148"/>
    </location>
</feature>
<dbReference type="FunCoup" id="E9E973">
    <property type="interactions" value="168"/>
</dbReference>
<proteinExistence type="predicted"/>
<feature type="site" description="Important for induction of apoptosis" evidence="5">
    <location>
        <position position="154"/>
    </location>
</feature>
<feature type="active site" description="Tele-AMP-histidine intermediate" evidence="3">
    <location>
        <position position="135"/>
    </location>
</feature>
<evidence type="ECO:0000256" key="2">
    <source>
        <dbReference type="ARBA" id="ARBA00022801"/>
    </source>
</evidence>
<evidence type="ECO:0000259" key="9">
    <source>
        <dbReference type="PROSITE" id="PS51084"/>
    </source>
</evidence>
<keyword evidence="11" id="KW-1185">Reference proteome</keyword>
<comment type="cofactor">
    <cofactor evidence="7">
        <name>Mn(2+)</name>
        <dbReference type="ChEBI" id="CHEBI:29035"/>
    </cofactor>
</comment>
<dbReference type="InterPro" id="IPR051884">
    <property type="entry name" value="Bis(5'-adenosyl)-TPase_reg"/>
</dbReference>
<dbReference type="FunFam" id="3.30.428.10:FF:000011">
    <property type="entry name" value="Fragile histidine triad"/>
    <property type="match status" value="1"/>
</dbReference>
<accession>E9E973</accession>
<dbReference type="EMBL" id="GL698525">
    <property type="protein sequence ID" value="EFY87577.1"/>
    <property type="molecule type" value="Genomic_DNA"/>
</dbReference>
<feature type="binding site" evidence="4">
    <location>
        <position position="122"/>
    </location>
    <ligand>
        <name>substrate</name>
    </ligand>
</feature>
<dbReference type="EC" id="3.6.1.29" evidence="7"/>
<evidence type="ECO:0000256" key="3">
    <source>
        <dbReference type="PIRSR" id="PIRSR639383-1"/>
    </source>
</evidence>
<reference evidence="10 11" key="1">
    <citation type="journal article" date="2011" name="PLoS Genet.">
        <title>Genome sequencing and comparative transcriptomics of the model entomopathogenic fungi Metarhizium anisopliae and M. acridum.</title>
        <authorList>
            <person name="Gao Q."/>
            <person name="Jin K."/>
            <person name="Ying S.H."/>
            <person name="Zhang Y."/>
            <person name="Xiao G."/>
            <person name="Shang Y."/>
            <person name="Duan Z."/>
            <person name="Hu X."/>
            <person name="Xie X.Q."/>
            <person name="Zhou G."/>
            <person name="Peng G."/>
            <person name="Luo Z."/>
            <person name="Huang W."/>
            <person name="Wang B."/>
            <person name="Fang W."/>
            <person name="Wang S."/>
            <person name="Zhong Y."/>
            <person name="Ma L.J."/>
            <person name="St Leger R.J."/>
            <person name="Zhao G.P."/>
            <person name="Pei Y."/>
            <person name="Feng M.G."/>
            <person name="Xia Y."/>
            <person name="Wang C."/>
        </authorList>
    </citation>
    <scope>NUCLEOTIDE SEQUENCE [LARGE SCALE GENOMIC DNA]</scope>
    <source>
        <strain evidence="10 11">CQMa 102</strain>
    </source>
</reference>
<evidence type="ECO:0000256" key="6">
    <source>
        <dbReference type="PROSITE-ProRule" id="PRU00464"/>
    </source>
</evidence>
<dbReference type="HOGENOM" id="CLU_056776_7_0_1"/>
<dbReference type="InParanoid" id="E9E973"/>
<dbReference type="GeneID" id="19250732"/>
<dbReference type="AlphaFoldDB" id="E9E973"/>
<sequence length="214" mass="23850">MTSTKIEGKSIHFGPYEVTKQVRTISLAMKIPELYCHKGTLTTRRQVFLTTPHSYALVNLKPLIPGHILVCPLKSHLRLTDLSPAETADLFSTVQLTQRMLAQKYLPEPGNLLSGSFTVAVQDGPDSGQTVPHVHVHVIPRRKGDVGDSPDAIYVKMSTEDGNIGGAMWDRERRPAPAGRMPRIEDADRNPRTQEQMEAEAEEYKTILRRMGIA</sequence>
<dbReference type="InterPro" id="IPR019808">
    <property type="entry name" value="Histidine_triad_CS"/>
</dbReference>
<evidence type="ECO:0000256" key="7">
    <source>
        <dbReference type="RuleBase" id="RU366076"/>
    </source>
</evidence>
<dbReference type="Pfam" id="PF01230">
    <property type="entry name" value="HIT"/>
    <property type="match status" value="1"/>
</dbReference>
<organism evidence="11">
    <name type="scientific">Metarhizium acridum (strain CQMa 102)</name>
    <dbReference type="NCBI Taxonomy" id="655827"/>
    <lineage>
        <taxon>Eukaryota</taxon>
        <taxon>Fungi</taxon>
        <taxon>Dikarya</taxon>
        <taxon>Ascomycota</taxon>
        <taxon>Pezizomycotina</taxon>
        <taxon>Sordariomycetes</taxon>
        <taxon>Hypocreomycetidae</taxon>
        <taxon>Hypocreales</taxon>
        <taxon>Clavicipitaceae</taxon>
        <taxon>Metarhizium</taxon>
    </lineage>
</organism>
<keyword evidence="1 7" id="KW-0547">Nucleotide-binding</keyword>
<feature type="region of interest" description="Disordered" evidence="8">
    <location>
        <begin position="165"/>
        <end position="199"/>
    </location>
</feature>
<dbReference type="OrthoDB" id="680339at2759"/>
<dbReference type="GO" id="GO:0047710">
    <property type="term" value="F:bis(5'-adenosyl)-triphosphatase activity"/>
    <property type="evidence" value="ECO:0007669"/>
    <property type="project" value="UniProtKB-UniRule"/>
</dbReference>
<feature type="binding site" evidence="4">
    <location>
        <begin position="128"/>
        <end position="131"/>
    </location>
    <ligand>
        <name>substrate</name>
    </ligand>
</feature>
<dbReference type="Gene3D" id="3.30.428.10">
    <property type="entry name" value="HIT-like"/>
    <property type="match status" value="1"/>
</dbReference>
<dbReference type="STRING" id="655827.E9E973"/>
<comment type="catalytic activity">
    <reaction evidence="7">
        <text>P(1),P(3)-bis(5'-adenosyl) triphosphate + H2O = AMP + ADP + 2 H(+)</text>
        <dbReference type="Rhea" id="RHEA:13893"/>
        <dbReference type="ChEBI" id="CHEBI:15377"/>
        <dbReference type="ChEBI" id="CHEBI:15378"/>
        <dbReference type="ChEBI" id="CHEBI:58529"/>
        <dbReference type="ChEBI" id="CHEBI:456215"/>
        <dbReference type="ChEBI" id="CHEBI:456216"/>
        <dbReference type="EC" id="3.6.1.29"/>
    </reaction>
</comment>
<feature type="compositionally biased region" description="Basic and acidic residues" evidence="8">
    <location>
        <begin position="182"/>
        <end position="192"/>
    </location>
</feature>
<dbReference type="KEGG" id="maw:19250732"/>
<dbReference type="GO" id="GO:0004081">
    <property type="term" value="F:bis(5'-nucleosyl)-tetraphosphatase (asymmetrical) activity"/>
    <property type="evidence" value="ECO:0007669"/>
    <property type="project" value="EnsemblFungi"/>
</dbReference>
<dbReference type="PROSITE" id="PS00892">
    <property type="entry name" value="HIT_1"/>
    <property type="match status" value="1"/>
</dbReference>
<name>E9E973_METAQ</name>
<dbReference type="InterPro" id="IPR039383">
    <property type="entry name" value="FHIT"/>
</dbReference>
<dbReference type="InterPro" id="IPR036265">
    <property type="entry name" value="HIT-like_sf"/>
</dbReference>
<dbReference type="eggNOG" id="KOG3379">
    <property type="taxonomic scope" value="Eukaryota"/>
</dbReference>
<dbReference type="CDD" id="cd01275">
    <property type="entry name" value="FHIT"/>
    <property type="match status" value="1"/>
</dbReference>
<evidence type="ECO:0000313" key="10">
    <source>
        <dbReference type="EMBL" id="EFY87577.1"/>
    </source>
</evidence>
<dbReference type="PANTHER" id="PTHR46243:SF1">
    <property type="entry name" value="BIS(5'-ADENOSYL)-TRIPHOSPHATASE"/>
    <property type="match status" value="1"/>
</dbReference>
<evidence type="ECO:0000256" key="1">
    <source>
        <dbReference type="ARBA" id="ARBA00022741"/>
    </source>
</evidence>
<dbReference type="Proteomes" id="UP000002499">
    <property type="component" value="Unassembled WGS sequence"/>
</dbReference>
<evidence type="ECO:0000313" key="11">
    <source>
        <dbReference type="Proteomes" id="UP000002499"/>
    </source>
</evidence>
<dbReference type="GO" id="GO:0000166">
    <property type="term" value="F:nucleotide binding"/>
    <property type="evidence" value="ECO:0007669"/>
    <property type="project" value="UniProtKB-KW"/>
</dbReference>
<dbReference type="InterPro" id="IPR011146">
    <property type="entry name" value="HIT-like"/>
</dbReference>
<feature type="binding site" evidence="4">
    <location>
        <position position="59"/>
    </location>
    <ligand>
        <name>substrate</name>
    </ligand>
</feature>
<dbReference type="PROSITE" id="PS51084">
    <property type="entry name" value="HIT_2"/>
    <property type="match status" value="1"/>
</dbReference>
<dbReference type="OMA" id="RTIKFGP"/>
<feature type="short sequence motif" description="Histidine triad motif" evidence="6">
    <location>
        <begin position="133"/>
        <end position="137"/>
    </location>
</feature>
<dbReference type="SUPFAM" id="SSF54197">
    <property type="entry name" value="HIT-like"/>
    <property type="match status" value="1"/>
</dbReference>
<evidence type="ECO:0000256" key="5">
    <source>
        <dbReference type="PIRSR" id="PIRSR639383-3"/>
    </source>
</evidence>
<protein>
    <recommendedName>
        <fullName evidence="7">Bis(5'-adenosyl)-triphosphatase</fullName>
        <ecNumber evidence="7">3.6.1.29</ecNumber>
    </recommendedName>
</protein>
<feature type="binding site" evidence="4">
    <location>
        <position position="137"/>
    </location>
    <ligand>
        <name>substrate</name>
    </ligand>
</feature>